<organism evidence="1">
    <name type="scientific">Timema douglasi</name>
    <name type="common">Walking stick</name>
    <dbReference type="NCBI Taxonomy" id="61478"/>
    <lineage>
        <taxon>Eukaryota</taxon>
        <taxon>Metazoa</taxon>
        <taxon>Ecdysozoa</taxon>
        <taxon>Arthropoda</taxon>
        <taxon>Hexapoda</taxon>
        <taxon>Insecta</taxon>
        <taxon>Pterygota</taxon>
        <taxon>Neoptera</taxon>
        <taxon>Polyneoptera</taxon>
        <taxon>Phasmatodea</taxon>
        <taxon>Timematodea</taxon>
        <taxon>Timematoidea</taxon>
        <taxon>Timematidae</taxon>
        <taxon>Timema</taxon>
    </lineage>
</organism>
<dbReference type="EMBL" id="OA567810">
    <property type="protein sequence ID" value="CAD7200825.1"/>
    <property type="molecule type" value="Genomic_DNA"/>
</dbReference>
<name>A0A7R8VLP2_TIMDO</name>
<sequence length="126" mass="14115">MGWSVRREGEKRPSDSRTLTCVSQHHSRSFQLTVTRCSERSSSLSRSAHSLGVCSFQWGIRLDGRVGEVGCSATVKWTGNWCTFIDALIQLVLFKDGESSQDIYLPREITQVVIDPSLHTEPEGML</sequence>
<accession>A0A7R8VLP2</accession>
<proteinExistence type="predicted"/>
<dbReference type="InterPro" id="IPR042104">
    <property type="entry name" value="PKS_dehydratase_sf"/>
</dbReference>
<dbReference type="AlphaFoldDB" id="A0A7R8VLP2"/>
<gene>
    <name evidence="1" type="ORF">TDIB3V08_LOCUS7036</name>
</gene>
<evidence type="ECO:0000313" key="1">
    <source>
        <dbReference type="EMBL" id="CAD7200825.1"/>
    </source>
</evidence>
<reference evidence="1" key="1">
    <citation type="submission" date="2020-11" db="EMBL/GenBank/DDBJ databases">
        <authorList>
            <person name="Tran Van P."/>
        </authorList>
    </citation>
    <scope>NUCLEOTIDE SEQUENCE</scope>
</reference>
<protein>
    <submittedName>
        <fullName evidence="1">Uncharacterized protein</fullName>
    </submittedName>
</protein>
<dbReference type="Gene3D" id="3.10.129.110">
    <property type="entry name" value="Polyketide synthase dehydratase"/>
    <property type="match status" value="1"/>
</dbReference>